<organism evidence="1 2">
    <name type="scientific">Rangifer tarandus platyrhynchus</name>
    <name type="common">Svalbard reindeer</name>
    <dbReference type="NCBI Taxonomy" id="3082113"/>
    <lineage>
        <taxon>Eukaryota</taxon>
        <taxon>Metazoa</taxon>
        <taxon>Chordata</taxon>
        <taxon>Craniata</taxon>
        <taxon>Vertebrata</taxon>
        <taxon>Euteleostomi</taxon>
        <taxon>Mammalia</taxon>
        <taxon>Eutheria</taxon>
        <taxon>Laurasiatheria</taxon>
        <taxon>Artiodactyla</taxon>
        <taxon>Ruminantia</taxon>
        <taxon>Pecora</taxon>
        <taxon>Cervidae</taxon>
        <taxon>Odocoileinae</taxon>
        <taxon>Rangifer</taxon>
    </lineage>
</organism>
<dbReference type="Proteomes" id="UP001162501">
    <property type="component" value="Chromosome 30"/>
</dbReference>
<gene>
    <name evidence="1" type="ORF">MRATA1EN22A_LOCUS20212</name>
</gene>
<evidence type="ECO:0000313" key="2">
    <source>
        <dbReference type="Proteomes" id="UP001162501"/>
    </source>
</evidence>
<accession>A0AC59ZMB4</accession>
<name>A0AC59ZMB4_RANTA</name>
<evidence type="ECO:0000313" key="1">
    <source>
        <dbReference type="EMBL" id="CAN0464728.1"/>
    </source>
</evidence>
<dbReference type="EMBL" id="OX596114">
    <property type="protein sequence ID" value="CAN0464728.1"/>
    <property type="molecule type" value="Genomic_DNA"/>
</dbReference>
<sequence>MTYTYLWPSDSTSRDLPNRNMYACDQNTCSRIFIEGTTLVVHWLRLCTPNAGSPSLIPGQGAIAYLPQLKIPHATAKILSATTKTWQAKKRNVHRGSFLAVQW</sequence>
<reference evidence="1" key="1">
    <citation type="submission" date="2023-05" db="EMBL/GenBank/DDBJ databases">
        <authorList>
            <consortium name="ELIXIR-Norway"/>
        </authorList>
    </citation>
    <scope>NUCLEOTIDE SEQUENCE</scope>
</reference>
<protein>
    <submittedName>
        <fullName evidence="1">Uncharacterized protein</fullName>
    </submittedName>
</protein>
<proteinExistence type="predicted"/>
<reference evidence="1" key="2">
    <citation type="submission" date="2025-03" db="EMBL/GenBank/DDBJ databases">
        <authorList>
            <consortium name="ELIXIR-Norway"/>
            <consortium name="Elixir Norway"/>
        </authorList>
    </citation>
    <scope>NUCLEOTIDE SEQUENCE</scope>
</reference>